<dbReference type="InterPro" id="IPR029062">
    <property type="entry name" value="Class_I_gatase-like"/>
</dbReference>
<reference evidence="4" key="1">
    <citation type="submission" date="2016-10" db="EMBL/GenBank/DDBJ databases">
        <authorList>
            <person name="Varghese N."/>
            <person name="Submissions S."/>
        </authorList>
    </citation>
    <scope>NUCLEOTIDE SEQUENCE [LARGE SCALE GENOMIC DNA]</scope>
    <source>
        <strain evidence="4">DSM 40318</strain>
    </source>
</reference>
<dbReference type="Pfam" id="PF17765">
    <property type="entry name" value="MLTR_LBD"/>
    <property type="match status" value="1"/>
</dbReference>
<dbReference type="Gene3D" id="3.30.450.180">
    <property type="match status" value="1"/>
</dbReference>
<sequence>MEDLPDNAESGRLLTEWLASGKPVALVCHCPAALLATMGTDGTSPFAGYRRTGLPNAEEKQNGLADRAKWLLQDRLVNGLQADYREAEPFTPHVDVDRTLFTGQNPGSAVPLAQEVLKALNWSHSRLPQWRPSRVLRRVLRLTEDQRTCLFGLAAKGNVRPATPGDRQRVDKRVRRMLDDLTATPAFVIGRRTDILAWNQLAAALGTDFGHYPEQERVFVRLLFTEPWTRELYADWEEVTRLPGVVVGGHEVAASVCLRQCVAERFPGAGQQASRRRGRTNRSPRAWSS</sequence>
<dbReference type="SUPFAM" id="SSF52317">
    <property type="entry name" value="Class I glutamine amidotransferase-like"/>
    <property type="match status" value="1"/>
</dbReference>
<evidence type="ECO:0000256" key="1">
    <source>
        <dbReference type="SAM" id="MobiDB-lite"/>
    </source>
</evidence>
<dbReference type="InterPro" id="IPR041413">
    <property type="entry name" value="MLTR_LBD"/>
</dbReference>
<evidence type="ECO:0000313" key="3">
    <source>
        <dbReference type="EMBL" id="SEB30688.1"/>
    </source>
</evidence>
<evidence type="ECO:0000259" key="2">
    <source>
        <dbReference type="Pfam" id="PF17765"/>
    </source>
</evidence>
<dbReference type="AlphaFoldDB" id="A0A1H4IBG6"/>
<feature type="region of interest" description="Disordered" evidence="1">
    <location>
        <begin position="269"/>
        <end position="289"/>
    </location>
</feature>
<dbReference type="Proteomes" id="UP000198609">
    <property type="component" value="Unassembled WGS sequence"/>
</dbReference>
<organism evidence="3 4">
    <name type="scientific">Streptomyces melanosporofaciens</name>
    <dbReference type="NCBI Taxonomy" id="67327"/>
    <lineage>
        <taxon>Bacteria</taxon>
        <taxon>Bacillati</taxon>
        <taxon>Actinomycetota</taxon>
        <taxon>Actinomycetes</taxon>
        <taxon>Kitasatosporales</taxon>
        <taxon>Streptomycetaceae</taxon>
        <taxon>Streptomyces</taxon>
        <taxon>Streptomyces violaceusniger group</taxon>
    </lineage>
</organism>
<protein>
    <recommendedName>
        <fullName evidence="2">MmyB-like transcription regulator ligand binding domain-containing protein</fullName>
    </recommendedName>
</protein>
<dbReference type="EMBL" id="FNST01000001">
    <property type="protein sequence ID" value="SEB30688.1"/>
    <property type="molecule type" value="Genomic_DNA"/>
</dbReference>
<dbReference type="PANTHER" id="PTHR35010:SF2">
    <property type="entry name" value="BLL4672 PROTEIN"/>
    <property type="match status" value="1"/>
</dbReference>
<gene>
    <name evidence="3" type="ORF">SAMN04490356_0272</name>
</gene>
<keyword evidence="4" id="KW-1185">Reference proteome</keyword>
<dbReference type="PANTHER" id="PTHR35010">
    <property type="entry name" value="BLL4672 PROTEIN-RELATED"/>
    <property type="match status" value="1"/>
</dbReference>
<evidence type="ECO:0000313" key="4">
    <source>
        <dbReference type="Proteomes" id="UP000198609"/>
    </source>
</evidence>
<proteinExistence type="predicted"/>
<dbReference type="Gene3D" id="3.40.50.880">
    <property type="match status" value="1"/>
</dbReference>
<name>A0A1H4IBG6_STRMJ</name>
<accession>A0A1H4IBG6</accession>
<feature type="domain" description="MmyB-like transcription regulator ligand binding" evidence="2">
    <location>
        <begin position="170"/>
        <end position="241"/>
    </location>
</feature>